<keyword evidence="2 8" id="KW-0436">Ligase</keyword>
<dbReference type="InterPro" id="IPR033705">
    <property type="entry name" value="Anticodon_Ia_Val"/>
</dbReference>
<dbReference type="PANTHER" id="PTHR11946">
    <property type="entry name" value="VALYL-TRNA SYNTHETASES"/>
    <property type="match status" value="1"/>
</dbReference>
<evidence type="ECO:0000256" key="2">
    <source>
        <dbReference type="ARBA" id="ARBA00022598"/>
    </source>
</evidence>
<evidence type="ECO:0000259" key="10">
    <source>
        <dbReference type="Pfam" id="PF08264"/>
    </source>
</evidence>
<comment type="domain">
    <text evidence="8">The C-terminal coiled-coil domain is crucial for aminoacylation activity.</text>
</comment>
<keyword evidence="4 8" id="KW-0067">ATP-binding</keyword>
<feature type="short sequence motif" description="'HIGH' region" evidence="8">
    <location>
        <begin position="45"/>
        <end position="55"/>
    </location>
</feature>
<dbReference type="NCBIfam" id="TIGR00422">
    <property type="entry name" value="valS"/>
    <property type="match status" value="1"/>
</dbReference>
<organism evidence="12 13">
    <name type="scientific">Methylorubrum rhodesianum</name>
    <dbReference type="NCBI Taxonomy" id="29427"/>
    <lineage>
        <taxon>Bacteria</taxon>
        <taxon>Pseudomonadati</taxon>
        <taxon>Pseudomonadota</taxon>
        <taxon>Alphaproteobacteria</taxon>
        <taxon>Hyphomicrobiales</taxon>
        <taxon>Methylobacteriaceae</taxon>
        <taxon>Methylorubrum</taxon>
    </lineage>
</organism>
<keyword evidence="8" id="KW-0175">Coiled coil</keyword>
<name>A0ABU9ZK97_9HYPH</name>
<comment type="subcellular location">
    <subcellularLocation>
        <location evidence="8">Cytoplasm</location>
    </subcellularLocation>
</comment>
<dbReference type="PANTHER" id="PTHR11946:SF93">
    <property type="entry name" value="VALINE--TRNA LIGASE, CHLOROPLASTIC_MITOCHONDRIAL 2"/>
    <property type="match status" value="1"/>
</dbReference>
<dbReference type="EMBL" id="JAQYXL010000001">
    <property type="protein sequence ID" value="MEN3231432.1"/>
    <property type="molecule type" value="Genomic_DNA"/>
</dbReference>
<evidence type="ECO:0000259" key="11">
    <source>
        <dbReference type="Pfam" id="PF10458"/>
    </source>
</evidence>
<feature type="short sequence motif" description="'KMSKS' region" evidence="8">
    <location>
        <begin position="548"/>
        <end position="552"/>
    </location>
</feature>
<dbReference type="Proteomes" id="UP001404845">
    <property type="component" value="Unassembled WGS sequence"/>
</dbReference>
<comment type="catalytic activity">
    <reaction evidence="7 8">
        <text>tRNA(Val) + L-valine + ATP = L-valyl-tRNA(Val) + AMP + diphosphate</text>
        <dbReference type="Rhea" id="RHEA:10704"/>
        <dbReference type="Rhea" id="RHEA-COMP:9672"/>
        <dbReference type="Rhea" id="RHEA-COMP:9708"/>
        <dbReference type="ChEBI" id="CHEBI:30616"/>
        <dbReference type="ChEBI" id="CHEBI:33019"/>
        <dbReference type="ChEBI" id="CHEBI:57762"/>
        <dbReference type="ChEBI" id="CHEBI:78442"/>
        <dbReference type="ChEBI" id="CHEBI:78537"/>
        <dbReference type="ChEBI" id="CHEBI:456215"/>
        <dbReference type="EC" id="6.1.1.9"/>
    </reaction>
</comment>
<evidence type="ECO:0000256" key="7">
    <source>
        <dbReference type="ARBA" id="ARBA00047552"/>
    </source>
</evidence>
<keyword evidence="6 8" id="KW-0030">Aminoacyl-tRNA synthetase</keyword>
<dbReference type="InterPro" id="IPR013155">
    <property type="entry name" value="M/V/L/I-tRNA-synth_anticd-bd"/>
</dbReference>
<dbReference type="HAMAP" id="MF_02004">
    <property type="entry name" value="Val_tRNA_synth_type1"/>
    <property type="match status" value="1"/>
</dbReference>
<dbReference type="InterPro" id="IPR009008">
    <property type="entry name" value="Val/Leu/Ile-tRNA-synth_edit"/>
</dbReference>
<proteinExistence type="inferred from homology"/>
<dbReference type="InterPro" id="IPR010978">
    <property type="entry name" value="tRNA-bd_arm"/>
</dbReference>
<dbReference type="InterPro" id="IPR002303">
    <property type="entry name" value="Valyl-tRNA_ligase"/>
</dbReference>
<keyword evidence="1 8" id="KW-0963">Cytoplasm</keyword>
<evidence type="ECO:0000256" key="5">
    <source>
        <dbReference type="ARBA" id="ARBA00022917"/>
    </source>
</evidence>
<evidence type="ECO:0000313" key="12">
    <source>
        <dbReference type="EMBL" id="MEN3231432.1"/>
    </source>
</evidence>
<feature type="domain" description="Aminoacyl-tRNA synthetase class Ia" evidence="9">
    <location>
        <begin position="17"/>
        <end position="587"/>
    </location>
</feature>
<feature type="domain" description="Methionyl/Valyl/Leucyl/Isoleucyl-tRNA synthetase anticodon-binding" evidence="10">
    <location>
        <begin position="631"/>
        <end position="781"/>
    </location>
</feature>
<dbReference type="CDD" id="cd07962">
    <property type="entry name" value="Anticodon_Ia_Val"/>
    <property type="match status" value="1"/>
</dbReference>
<dbReference type="RefSeq" id="WP_200670558.1">
    <property type="nucleotide sequence ID" value="NZ_JACWCW010000009.1"/>
</dbReference>
<sequence>MMDKTFDPAAVEARVSAAWEEGQAFRAGRPERAGAEPFSIVIPPPNVTGSLHMGHALNNTIQDILVRFERMRGKDVLWQPGTDHAGIATQMVVERRLMETQQPGRRELGREEFLRRVWAWKEESGGTIIGQLKRLGASCDWSRERFTMDEGLSRAVLKTFVDLHAQGLIYRDKRLVNWDPKFQTAISDLEVQQIEVKGHLWHFDYPVVDEAGAETGAVITVATTRPETMLGDTAVAVHPDDERYRELVGKRVRLPLVNRLIPIVADAYSDPEKGTGAVKITPAHDFNDFEVGRRNGCRPINVLDAEARIQIAGNADFLAEAQPEADALALDGLDRFAARKAVVALMEERGLLRAVEPNTHAVPHGDRSGVVIEPYLTDQWYVNVKPLAERALQAVRDGRTRFVPDNYEKIFFQWLENIEPWCVSRQLWWGHQIPVWYDTEGGIFVAESEAEAIAQAAAKHGREVALTRDPDVLDTWFSSALWPFSTLGWPDKTPELARFYPTNTLVTGKDIIFFWVARMMMMGLHLTDQAPFETVYLHTLVRDEKGAKMSKSKGNVVDPVDLIDRFGADALRFTLAALAAPGRDIKLGPQRVEGYRNFATKLWNAARFAEMNGCELKADFRPESVKETLNAWALTEAAKAVAEVAQGITIYRFNDAAAAAYRFVWNVFCDWYLELAKPVLQGEGVDPAARAETQATVAFLLDQIAKLLHPFMPFLTEELWAIKGEALPTPRGLLTLESWPDLSAYADAQAEAEIGWLVDLISEVRSARSETNVPAGAQVPLVLVAADASVRARVERWSETLVRLARLSEIGFAEAAPKNAVQLLVRGSVAALPLEGIVDLAAEVARLKKEAGKARTEIGKIEGKLGNADFLARAPEEVVDEQRERRDSEAARLAKIEEALARLSDA</sequence>
<comment type="function">
    <text evidence="8">Catalyzes the attachment of valine to tRNA(Val). As ValRS can inadvertently accommodate and process structurally similar amino acids such as threonine, to avoid such errors, it has a 'posttransfer' editing activity that hydrolyzes mischarged Thr-tRNA(Val) in a tRNA-dependent manner.</text>
</comment>
<evidence type="ECO:0000256" key="4">
    <source>
        <dbReference type="ARBA" id="ARBA00022840"/>
    </source>
</evidence>
<evidence type="ECO:0000256" key="1">
    <source>
        <dbReference type="ARBA" id="ARBA00022490"/>
    </source>
</evidence>
<dbReference type="InterPro" id="IPR001412">
    <property type="entry name" value="aa-tRNA-synth_I_CS"/>
</dbReference>
<dbReference type="NCBIfam" id="NF004349">
    <property type="entry name" value="PRK05729.1"/>
    <property type="match status" value="1"/>
</dbReference>
<dbReference type="Gene3D" id="3.90.740.10">
    <property type="entry name" value="Valyl/Leucyl/Isoleucyl-tRNA synthetase, editing domain"/>
    <property type="match status" value="2"/>
</dbReference>
<comment type="similarity">
    <text evidence="8">Belongs to the class-I aminoacyl-tRNA synthetase family. ValS type 1 subfamily.</text>
</comment>
<reference evidence="12 13" key="1">
    <citation type="journal article" date="2023" name="PLoS ONE">
        <title>Complete genome assembly of Hawai'i environmental nontuberculous mycobacteria reveals unexpected co-isolation with methylobacteria.</title>
        <authorList>
            <person name="Hendrix J."/>
            <person name="Epperson L.E."/>
            <person name="Tong E.I."/>
            <person name="Chan Y.L."/>
            <person name="Hasan N.A."/>
            <person name="Dawrs S.N."/>
            <person name="Norton G.J."/>
            <person name="Virdi R."/>
            <person name="Crooks J.L."/>
            <person name="Chan E.D."/>
            <person name="Honda J.R."/>
            <person name="Strong M."/>
        </authorList>
    </citation>
    <scope>NUCLEOTIDE SEQUENCE [LARGE SCALE GENOMIC DNA]</scope>
    <source>
        <strain evidence="12 13">NJH_HI01</strain>
    </source>
</reference>
<dbReference type="SUPFAM" id="SSF50677">
    <property type="entry name" value="ValRS/IleRS/LeuRS editing domain"/>
    <property type="match status" value="1"/>
</dbReference>
<dbReference type="CDD" id="cd00817">
    <property type="entry name" value="ValRS_core"/>
    <property type="match status" value="1"/>
</dbReference>
<evidence type="ECO:0000259" key="9">
    <source>
        <dbReference type="Pfam" id="PF00133"/>
    </source>
</evidence>
<dbReference type="InterPro" id="IPR019499">
    <property type="entry name" value="Val-tRNA_synth_tRNA-bd"/>
</dbReference>
<dbReference type="Pfam" id="PF10458">
    <property type="entry name" value="Val_tRNA-synt_C"/>
    <property type="match status" value="1"/>
</dbReference>
<dbReference type="GO" id="GO:0004832">
    <property type="term" value="F:valine-tRNA ligase activity"/>
    <property type="evidence" value="ECO:0007669"/>
    <property type="project" value="UniProtKB-EC"/>
</dbReference>
<dbReference type="Gene3D" id="1.10.287.380">
    <property type="entry name" value="Valyl-tRNA synthetase, C-terminal domain"/>
    <property type="match status" value="1"/>
</dbReference>
<dbReference type="InterPro" id="IPR002300">
    <property type="entry name" value="aa-tRNA-synth_Ia"/>
</dbReference>
<dbReference type="InterPro" id="IPR009080">
    <property type="entry name" value="tRNAsynth_Ia_anticodon-bd"/>
</dbReference>
<comment type="subunit">
    <text evidence="8">Monomer.</text>
</comment>
<protein>
    <recommendedName>
        <fullName evidence="8">Valine--tRNA ligase</fullName>
        <ecNumber evidence="8">6.1.1.9</ecNumber>
    </recommendedName>
    <alternativeName>
        <fullName evidence="8">Valyl-tRNA synthetase</fullName>
        <shortName evidence="8">ValRS</shortName>
    </alternativeName>
</protein>
<dbReference type="PRINTS" id="PR00986">
    <property type="entry name" value="TRNASYNTHVAL"/>
</dbReference>
<gene>
    <name evidence="8" type="primary">valS</name>
    <name evidence="12" type="ORF">PUR21_28015</name>
</gene>
<feature type="binding site" evidence="8">
    <location>
        <position position="551"/>
    </location>
    <ligand>
        <name>ATP</name>
        <dbReference type="ChEBI" id="CHEBI:30616"/>
    </ligand>
</feature>
<feature type="domain" description="Valyl-tRNA synthetase tRNA-binding arm" evidence="11">
    <location>
        <begin position="839"/>
        <end position="903"/>
    </location>
</feature>
<dbReference type="InterPro" id="IPR014729">
    <property type="entry name" value="Rossmann-like_a/b/a_fold"/>
</dbReference>
<keyword evidence="13" id="KW-1185">Reference proteome</keyword>
<comment type="domain">
    <text evidence="8">ValRS has two distinct active sites: one for aminoacylation and one for editing. The misactivated threonine is translocated from the active site to the editing site.</text>
</comment>
<evidence type="ECO:0000256" key="6">
    <source>
        <dbReference type="ARBA" id="ARBA00023146"/>
    </source>
</evidence>
<dbReference type="SUPFAM" id="SSF47323">
    <property type="entry name" value="Anticodon-binding domain of a subclass of class I aminoacyl-tRNA synthetases"/>
    <property type="match status" value="1"/>
</dbReference>
<keyword evidence="5 8" id="KW-0648">Protein biosynthesis</keyword>
<evidence type="ECO:0000313" key="13">
    <source>
        <dbReference type="Proteomes" id="UP001404845"/>
    </source>
</evidence>
<accession>A0ABU9ZK97</accession>
<evidence type="ECO:0000256" key="8">
    <source>
        <dbReference type="HAMAP-Rule" id="MF_02004"/>
    </source>
</evidence>
<dbReference type="SUPFAM" id="SSF52374">
    <property type="entry name" value="Nucleotidylyl transferase"/>
    <property type="match status" value="1"/>
</dbReference>
<dbReference type="EC" id="6.1.1.9" evidence="8"/>
<keyword evidence="3 8" id="KW-0547">Nucleotide-binding</keyword>
<dbReference type="Gene3D" id="1.10.730.10">
    <property type="entry name" value="Isoleucyl-tRNA Synthetase, Domain 1"/>
    <property type="match status" value="1"/>
</dbReference>
<dbReference type="Pfam" id="PF08264">
    <property type="entry name" value="Anticodon_1"/>
    <property type="match status" value="1"/>
</dbReference>
<dbReference type="InterPro" id="IPR037118">
    <property type="entry name" value="Val-tRNA_synth_C_sf"/>
</dbReference>
<dbReference type="SUPFAM" id="SSF46589">
    <property type="entry name" value="tRNA-binding arm"/>
    <property type="match status" value="1"/>
</dbReference>
<dbReference type="PROSITE" id="PS00178">
    <property type="entry name" value="AA_TRNA_LIGASE_I"/>
    <property type="match status" value="1"/>
</dbReference>
<dbReference type="Pfam" id="PF00133">
    <property type="entry name" value="tRNA-synt_1"/>
    <property type="match status" value="1"/>
</dbReference>
<evidence type="ECO:0000256" key="3">
    <source>
        <dbReference type="ARBA" id="ARBA00022741"/>
    </source>
</evidence>
<dbReference type="Gene3D" id="3.40.50.620">
    <property type="entry name" value="HUPs"/>
    <property type="match status" value="2"/>
</dbReference>
<comment type="caution">
    <text evidence="12">The sequence shown here is derived from an EMBL/GenBank/DDBJ whole genome shotgun (WGS) entry which is preliminary data.</text>
</comment>
<feature type="coiled-coil region" evidence="8">
    <location>
        <begin position="837"/>
        <end position="906"/>
    </location>
</feature>